<protein>
    <submittedName>
        <fullName evidence="13">Diacylglycerol kinase family lipid kinase</fullName>
    </submittedName>
</protein>
<name>A0ABT3CY81_9BACT</name>
<keyword evidence="9" id="KW-0443">Lipid metabolism</keyword>
<dbReference type="PANTHER" id="PTHR12358:SF106">
    <property type="entry name" value="LIPID KINASE YEGS"/>
    <property type="match status" value="1"/>
</dbReference>
<dbReference type="SMART" id="SM00046">
    <property type="entry name" value="DAGKc"/>
    <property type="match status" value="1"/>
</dbReference>
<dbReference type="InterPro" id="IPR045540">
    <property type="entry name" value="YegS/DAGK_C"/>
</dbReference>
<keyword evidence="7" id="KW-0067">ATP-binding</keyword>
<evidence type="ECO:0000256" key="9">
    <source>
        <dbReference type="ARBA" id="ARBA00023098"/>
    </source>
</evidence>
<dbReference type="InterPro" id="IPR050187">
    <property type="entry name" value="Lipid_Phosphate_FormReg"/>
</dbReference>
<evidence type="ECO:0000256" key="7">
    <source>
        <dbReference type="ARBA" id="ARBA00022840"/>
    </source>
</evidence>
<reference evidence="13 14" key="1">
    <citation type="submission" date="2022-10" db="EMBL/GenBank/DDBJ databases">
        <title>Comparative genomics and taxonomic characterization of three novel marine species of genus Reichenbachiella exhibiting antioxidant and polysaccharide degradation activities.</title>
        <authorList>
            <person name="Muhammad N."/>
            <person name="Lee Y.-J."/>
            <person name="Ko J."/>
            <person name="Kim S.-G."/>
        </authorList>
    </citation>
    <scope>NUCLEOTIDE SEQUENCE [LARGE SCALE GENOMIC DNA]</scope>
    <source>
        <strain evidence="13 14">ABR2-5</strain>
    </source>
</reference>
<dbReference type="Gene3D" id="2.60.200.40">
    <property type="match status" value="1"/>
</dbReference>
<dbReference type="InterPro" id="IPR017438">
    <property type="entry name" value="ATP-NAD_kinase_N"/>
</dbReference>
<evidence type="ECO:0000313" key="14">
    <source>
        <dbReference type="Proteomes" id="UP001300692"/>
    </source>
</evidence>
<keyword evidence="2" id="KW-0444">Lipid biosynthesis</keyword>
<comment type="caution">
    <text evidence="13">The sequence shown here is derived from an EMBL/GenBank/DDBJ whole genome shotgun (WGS) entry which is preliminary data.</text>
</comment>
<comment type="cofactor">
    <cofactor evidence="1">
        <name>Mg(2+)</name>
        <dbReference type="ChEBI" id="CHEBI:18420"/>
    </cofactor>
</comment>
<evidence type="ECO:0000256" key="8">
    <source>
        <dbReference type="ARBA" id="ARBA00022842"/>
    </source>
</evidence>
<keyword evidence="8" id="KW-0460">Magnesium</keyword>
<evidence type="ECO:0000313" key="13">
    <source>
        <dbReference type="EMBL" id="MCV9388582.1"/>
    </source>
</evidence>
<dbReference type="Pfam" id="PF00781">
    <property type="entry name" value="DAGK_cat"/>
    <property type="match status" value="1"/>
</dbReference>
<proteinExistence type="predicted"/>
<dbReference type="Gene3D" id="3.40.50.10330">
    <property type="entry name" value="Probable inorganic polyphosphate/atp-NAD kinase, domain 1"/>
    <property type="match status" value="1"/>
</dbReference>
<dbReference type="NCBIfam" id="TIGR00147">
    <property type="entry name" value="YegS/Rv2252/BmrU family lipid kinase"/>
    <property type="match status" value="1"/>
</dbReference>
<dbReference type="RefSeq" id="WP_264139456.1">
    <property type="nucleotide sequence ID" value="NZ_JAOYOD010000001.1"/>
</dbReference>
<keyword evidence="6 13" id="KW-0418">Kinase</keyword>
<keyword evidence="14" id="KW-1185">Reference proteome</keyword>
<feature type="domain" description="DAGKc" evidence="12">
    <location>
        <begin position="1"/>
        <end position="130"/>
    </location>
</feature>
<keyword evidence="10" id="KW-0594">Phospholipid biosynthesis</keyword>
<evidence type="ECO:0000256" key="2">
    <source>
        <dbReference type="ARBA" id="ARBA00022516"/>
    </source>
</evidence>
<evidence type="ECO:0000256" key="10">
    <source>
        <dbReference type="ARBA" id="ARBA00023209"/>
    </source>
</evidence>
<dbReference type="EMBL" id="JAOYOD010000001">
    <property type="protein sequence ID" value="MCV9388582.1"/>
    <property type="molecule type" value="Genomic_DNA"/>
</dbReference>
<dbReference type="SUPFAM" id="SSF111331">
    <property type="entry name" value="NAD kinase/diacylglycerol kinase-like"/>
    <property type="match status" value="1"/>
</dbReference>
<organism evidence="13 14">
    <name type="scientific">Reichenbachiella ulvae</name>
    <dbReference type="NCBI Taxonomy" id="2980104"/>
    <lineage>
        <taxon>Bacteria</taxon>
        <taxon>Pseudomonadati</taxon>
        <taxon>Bacteroidota</taxon>
        <taxon>Cytophagia</taxon>
        <taxon>Cytophagales</taxon>
        <taxon>Reichenbachiellaceae</taxon>
        <taxon>Reichenbachiella</taxon>
    </lineage>
</organism>
<gene>
    <name evidence="13" type="ORF">N7U62_17990</name>
</gene>
<accession>A0ABT3CY81</accession>
<dbReference type="PANTHER" id="PTHR12358">
    <property type="entry name" value="SPHINGOSINE KINASE"/>
    <property type="match status" value="1"/>
</dbReference>
<evidence type="ECO:0000256" key="4">
    <source>
        <dbReference type="ARBA" id="ARBA00022723"/>
    </source>
</evidence>
<dbReference type="Pfam" id="PF19279">
    <property type="entry name" value="YegS_C"/>
    <property type="match status" value="1"/>
</dbReference>
<dbReference type="PROSITE" id="PS50146">
    <property type="entry name" value="DAGK"/>
    <property type="match status" value="1"/>
</dbReference>
<dbReference type="Proteomes" id="UP001300692">
    <property type="component" value="Unassembled WGS sequence"/>
</dbReference>
<sequence length="293" mass="33228">MERKFFIVANPYSGQGRAQYALMRLKKKLDQEGYYYAVFLTPQSEILDEFIEENLFTDSTDVVAIGGDGTINACINAIKDKDMVLSFIPVGTGNDFVKTIDIGTDLDEHIDTLIYGKEKLVDVGICNNRRFINGLGVGFDGQIIYEDQNSTSMFNGYWRYLMRVLKILGSYKSKNYIFNMDGQKLEMNLLTMAIHNGTTFGGSFKLNPNSKNDDGLLDVCIIGRMSPVRRYLQLYKANFGSHGSLPEVNFFQTKELKIEANDQLRAHLDGEYFGHPPFEISILEKAQKVRVKI</sequence>
<keyword evidence="11" id="KW-1208">Phospholipid metabolism</keyword>
<dbReference type="InterPro" id="IPR005218">
    <property type="entry name" value="Diacylglycerol/lipid_kinase"/>
</dbReference>
<evidence type="ECO:0000256" key="5">
    <source>
        <dbReference type="ARBA" id="ARBA00022741"/>
    </source>
</evidence>
<dbReference type="InterPro" id="IPR001206">
    <property type="entry name" value="Diacylglycerol_kinase_cat_dom"/>
</dbReference>
<dbReference type="GO" id="GO:0016301">
    <property type="term" value="F:kinase activity"/>
    <property type="evidence" value="ECO:0007669"/>
    <property type="project" value="UniProtKB-KW"/>
</dbReference>
<dbReference type="InterPro" id="IPR016064">
    <property type="entry name" value="NAD/diacylglycerol_kinase_sf"/>
</dbReference>
<keyword evidence="4" id="KW-0479">Metal-binding</keyword>
<keyword evidence="3" id="KW-0808">Transferase</keyword>
<evidence type="ECO:0000256" key="3">
    <source>
        <dbReference type="ARBA" id="ARBA00022679"/>
    </source>
</evidence>
<keyword evidence="5" id="KW-0547">Nucleotide-binding</keyword>
<evidence type="ECO:0000256" key="1">
    <source>
        <dbReference type="ARBA" id="ARBA00001946"/>
    </source>
</evidence>
<evidence type="ECO:0000256" key="6">
    <source>
        <dbReference type="ARBA" id="ARBA00022777"/>
    </source>
</evidence>
<evidence type="ECO:0000256" key="11">
    <source>
        <dbReference type="ARBA" id="ARBA00023264"/>
    </source>
</evidence>
<evidence type="ECO:0000259" key="12">
    <source>
        <dbReference type="PROSITE" id="PS50146"/>
    </source>
</evidence>